<evidence type="ECO:0000313" key="2">
    <source>
        <dbReference type="EMBL" id="OGH67683.1"/>
    </source>
</evidence>
<feature type="coiled-coil region" evidence="1">
    <location>
        <begin position="31"/>
        <end position="93"/>
    </location>
</feature>
<gene>
    <name evidence="2" type="ORF">A3C15_02660</name>
</gene>
<keyword evidence="1" id="KW-0175">Coiled coil</keyword>
<accession>A0A1F6M823</accession>
<dbReference type="AlphaFoldDB" id="A0A1F6M823"/>
<dbReference type="EMBL" id="MFQD01000038">
    <property type="protein sequence ID" value="OGH67683.1"/>
    <property type="molecule type" value="Genomic_DNA"/>
</dbReference>
<dbReference type="STRING" id="1798682.A3C15_02660"/>
<sequence length="97" mass="11568">MLEGISAVLRPEPQTPFEAYVLEKLEKLEKIDGFENRFDRIEVKLEQVIKKQEIHDAKFEAIFYCFDRHGERLDRIEKLLVNQRARINHLEFRAGVI</sequence>
<comment type="caution">
    <text evidence="2">The sequence shown here is derived from an EMBL/GenBank/DDBJ whole genome shotgun (WGS) entry which is preliminary data.</text>
</comment>
<name>A0A1F6M823_9BACT</name>
<proteinExistence type="predicted"/>
<dbReference type="Proteomes" id="UP000176532">
    <property type="component" value="Unassembled WGS sequence"/>
</dbReference>
<evidence type="ECO:0000256" key="1">
    <source>
        <dbReference type="SAM" id="Coils"/>
    </source>
</evidence>
<evidence type="ECO:0000313" key="3">
    <source>
        <dbReference type="Proteomes" id="UP000176532"/>
    </source>
</evidence>
<protein>
    <submittedName>
        <fullName evidence="2">Uncharacterized protein</fullName>
    </submittedName>
</protein>
<reference evidence="2 3" key="1">
    <citation type="journal article" date="2016" name="Nat. Commun.">
        <title>Thousands of microbial genomes shed light on interconnected biogeochemical processes in an aquifer system.</title>
        <authorList>
            <person name="Anantharaman K."/>
            <person name="Brown C.T."/>
            <person name="Hug L.A."/>
            <person name="Sharon I."/>
            <person name="Castelle C.J."/>
            <person name="Probst A.J."/>
            <person name="Thomas B.C."/>
            <person name="Singh A."/>
            <person name="Wilkins M.J."/>
            <person name="Karaoz U."/>
            <person name="Brodie E.L."/>
            <person name="Williams K.H."/>
            <person name="Hubbard S.S."/>
            <person name="Banfield J.F."/>
        </authorList>
    </citation>
    <scope>NUCLEOTIDE SEQUENCE [LARGE SCALE GENOMIC DNA]</scope>
</reference>
<organism evidence="2 3">
    <name type="scientific">Candidatus Magasanikbacteria bacterium RIFCSPHIGHO2_02_FULL_50_9b</name>
    <dbReference type="NCBI Taxonomy" id="1798682"/>
    <lineage>
        <taxon>Bacteria</taxon>
        <taxon>Candidatus Magasanikiibacteriota</taxon>
    </lineage>
</organism>